<comment type="caution">
    <text evidence="2">The sequence shown here is derived from an EMBL/GenBank/DDBJ whole genome shotgun (WGS) entry which is preliminary data.</text>
</comment>
<dbReference type="RefSeq" id="WP_327597442.1">
    <property type="nucleotide sequence ID" value="NZ_JAYXHS010000001.1"/>
</dbReference>
<dbReference type="InterPro" id="IPR002545">
    <property type="entry name" value="CheW-lke_dom"/>
</dbReference>
<gene>
    <name evidence="2" type="ORF">VVD49_01945</name>
</gene>
<dbReference type="SUPFAM" id="SSF50341">
    <property type="entry name" value="CheW-like"/>
    <property type="match status" value="1"/>
</dbReference>
<dbReference type="EMBL" id="JAYXHS010000001">
    <property type="protein sequence ID" value="MEC5384464.1"/>
    <property type="molecule type" value="Genomic_DNA"/>
</dbReference>
<dbReference type="PROSITE" id="PS50851">
    <property type="entry name" value="CHEW"/>
    <property type="match status" value="1"/>
</dbReference>
<proteinExistence type="predicted"/>
<dbReference type="Gene3D" id="2.40.50.180">
    <property type="entry name" value="CheA-289, Domain 4"/>
    <property type="match status" value="1"/>
</dbReference>
<feature type="domain" description="CheW-like" evidence="1">
    <location>
        <begin position="712"/>
        <end position="855"/>
    </location>
</feature>
<dbReference type="Proteomes" id="UP001331561">
    <property type="component" value="Unassembled WGS sequence"/>
</dbReference>
<evidence type="ECO:0000313" key="3">
    <source>
        <dbReference type="Proteomes" id="UP001331561"/>
    </source>
</evidence>
<accession>A0ABU6JYQ1</accession>
<dbReference type="InterPro" id="IPR036061">
    <property type="entry name" value="CheW-like_dom_sf"/>
</dbReference>
<keyword evidence="3" id="KW-1185">Reference proteome</keyword>
<dbReference type="SMART" id="SM00260">
    <property type="entry name" value="CheW"/>
    <property type="match status" value="1"/>
</dbReference>
<name>A0ABU6JYQ1_9RHOO</name>
<sequence>MGQKVAAGASTQEHDRQVVRHMQAVQSYDEGFRNLQTGWDNLTLLGQLSGTGIDTSNIRRDFHELTGQLIEQLAQEILSKTVLEGHAKAQVAIDILVRNLFERTADIGFLATDQDIRDYLASSAESRAQYHARKELRLREEQLRARFAEYVAKYSVYHDVVLMDTEGNVLVRLDATQAVERSTHALVAEALTTKAAYVESFGAIDLLPEVPRALVYSSRVTDAEGEALGVLCLCFRFDDETTRIFRNLVGAEDWSVITLLDASGCVIASSDMHHVPVGARFACVLDAEYGIQRFAASEYVATTAQAAGYQGYTGPGWFGHVMVPLQHAFETQAASLLENVDPQVLQTIMHNPTLFGEALRNIPERAEEIVRNLNLSIWNGHISMSRLKHTINPTFSRVLLQEVGVAGGRTRTLFRESIADLHETVVSAILQDSAFLASLAMDIMDRNLYERANDCRWWALTGAFRSALSADHLSDEAADNCGQILRYINSLYTVYSQLVLFDTRGRLVASSNACPVMRGEQIGAEWVQRALDIENSQGYVVSEFVPSPLYGDAPTYIYAAAIRSTDGERVVGGVGIVFDSTPQFQAMLQDALPREKSGEVVPDCIGVFVDGEGLVIASTHAGLPAGSKFLPERELCSFSTEARFGIICWQDKFYALGIRGAAGYREFKSADDCYHDSVQAIVMIPVCDSVEHVTQLSVPALGVKSEHGVRDGLELATLRIGDRWMALKPVEIVEAMERRGLLEIPGAGADFAGYLMYRGVPVPVFNIQGMAQAGRVPGASEATQVVLLQRSESSWLGILADELGAIIELSASRMQTVPEMIAGAGVITDAIVPFGDKEQLLPVLSVERIARRLGANHFDKPLSEITPLRVANRA</sequence>
<evidence type="ECO:0000313" key="2">
    <source>
        <dbReference type="EMBL" id="MEC5384464.1"/>
    </source>
</evidence>
<reference evidence="2 3" key="1">
    <citation type="submission" date="2024-01" db="EMBL/GenBank/DDBJ databases">
        <title>Uliginosibacterium soil sp. nov.</title>
        <authorList>
            <person name="Lv Y."/>
        </authorList>
    </citation>
    <scope>NUCLEOTIDE SEQUENCE [LARGE SCALE GENOMIC DNA]</scope>
    <source>
        <strain evidence="2 3">H3</strain>
    </source>
</reference>
<dbReference type="Gene3D" id="2.30.30.40">
    <property type="entry name" value="SH3 Domains"/>
    <property type="match status" value="1"/>
</dbReference>
<organism evidence="2 3">
    <name type="scientific">Uliginosibacterium silvisoli</name>
    <dbReference type="NCBI Taxonomy" id="3114758"/>
    <lineage>
        <taxon>Bacteria</taxon>
        <taxon>Pseudomonadati</taxon>
        <taxon>Pseudomonadota</taxon>
        <taxon>Betaproteobacteria</taxon>
        <taxon>Rhodocyclales</taxon>
        <taxon>Zoogloeaceae</taxon>
        <taxon>Uliginosibacterium</taxon>
    </lineage>
</organism>
<protein>
    <submittedName>
        <fullName evidence="2">Chemotaxis protein CheW</fullName>
    </submittedName>
</protein>
<dbReference type="Gene3D" id="3.30.450.20">
    <property type="entry name" value="PAS domain"/>
    <property type="match status" value="1"/>
</dbReference>
<dbReference type="Pfam" id="PF01584">
    <property type="entry name" value="CheW"/>
    <property type="match status" value="1"/>
</dbReference>
<evidence type="ECO:0000259" key="1">
    <source>
        <dbReference type="PROSITE" id="PS50851"/>
    </source>
</evidence>